<dbReference type="InterPro" id="IPR005595">
    <property type="entry name" value="TRAP_alpha"/>
</dbReference>
<keyword evidence="4" id="KW-0256">Endoplasmic reticulum</keyword>
<feature type="signal peptide" evidence="8">
    <location>
        <begin position="1"/>
        <end position="16"/>
    </location>
</feature>
<dbReference type="AlphaFoldDB" id="A0A0L0D722"/>
<evidence type="ECO:0000313" key="10">
    <source>
        <dbReference type="Proteomes" id="UP000054408"/>
    </source>
</evidence>
<dbReference type="PANTHER" id="PTHR12924:SF0">
    <property type="entry name" value="TRANSLOCON-ASSOCIATED PROTEIN SUBUNIT ALPHA"/>
    <property type="match status" value="1"/>
</dbReference>
<evidence type="ECO:0000256" key="6">
    <source>
        <dbReference type="ARBA" id="ARBA00023136"/>
    </source>
</evidence>
<sequence length="260" mass="28139">MALALVAATMLPVAFAQDAEGYEEDDFDLYGEDGGAGLELGGEEEAAAVQSYAHPDVTTSILFENHMDKEFPPGETVDVVVGVSNGANTEINVTYITASLVMPNDFGYFVENYTAWRYATFVHPNEEGSFVYRFTPNENFDPRPFGLMVLVYYSDAEENLWLSAAYNSTIAIVDAAPLLDASTAFRYVAGFLVLATAAYLYFSSSSSSPNKSSKRAAVKVEAGTAPAGLTEDDVDFLPAHLRKKVIGGKTKKSSGKNKRK</sequence>
<evidence type="ECO:0000256" key="4">
    <source>
        <dbReference type="ARBA" id="ARBA00022824"/>
    </source>
</evidence>
<protein>
    <submittedName>
        <fullName evidence="9">Signal sequence receptor</fullName>
    </submittedName>
</protein>
<keyword evidence="2 7" id="KW-0812">Transmembrane</keyword>
<keyword evidence="3 8" id="KW-0732">Signal</keyword>
<dbReference type="OMA" id="TFPYSFT"/>
<keyword evidence="6 7" id="KW-0472">Membrane</keyword>
<accession>A0A0L0D722</accession>
<evidence type="ECO:0000256" key="3">
    <source>
        <dbReference type="ARBA" id="ARBA00022729"/>
    </source>
</evidence>
<dbReference type="EMBL" id="GL349449">
    <property type="protein sequence ID" value="KNC48010.1"/>
    <property type="molecule type" value="Genomic_DNA"/>
</dbReference>
<keyword evidence="10" id="KW-1185">Reference proteome</keyword>
<keyword evidence="5 7" id="KW-1133">Transmembrane helix</keyword>
<feature type="chain" id="PRO_5005537216" evidence="8">
    <location>
        <begin position="17"/>
        <end position="260"/>
    </location>
</feature>
<dbReference type="GO" id="GO:0005789">
    <property type="term" value="C:endoplasmic reticulum membrane"/>
    <property type="evidence" value="ECO:0007669"/>
    <property type="project" value="UniProtKB-SubCell"/>
</dbReference>
<gene>
    <name evidence="9" type="ORF">AMSG_04244</name>
</gene>
<proteinExistence type="predicted"/>
<comment type="subcellular location">
    <subcellularLocation>
        <location evidence="1">Endoplasmic reticulum membrane</location>
        <topology evidence="1">Single-pass type I membrane protein</topology>
    </subcellularLocation>
</comment>
<dbReference type="RefSeq" id="XP_013759025.1">
    <property type="nucleotide sequence ID" value="XM_013903571.1"/>
</dbReference>
<evidence type="ECO:0000256" key="5">
    <source>
        <dbReference type="ARBA" id="ARBA00022989"/>
    </source>
</evidence>
<dbReference type="GeneID" id="25563796"/>
<evidence type="ECO:0000256" key="8">
    <source>
        <dbReference type="SAM" id="SignalP"/>
    </source>
</evidence>
<evidence type="ECO:0000256" key="7">
    <source>
        <dbReference type="SAM" id="Phobius"/>
    </source>
</evidence>
<dbReference type="STRING" id="461836.A0A0L0D722"/>
<evidence type="ECO:0000256" key="2">
    <source>
        <dbReference type="ARBA" id="ARBA00022692"/>
    </source>
</evidence>
<evidence type="ECO:0000256" key="1">
    <source>
        <dbReference type="ARBA" id="ARBA00004115"/>
    </source>
</evidence>
<feature type="transmembrane region" description="Helical" evidence="7">
    <location>
        <begin position="184"/>
        <end position="202"/>
    </location>
</feature>
<dbReference type="PANTHER" id="PTHR12924">
    <property type="entry name" value="TRANSLOCON-ASSOCIATED PROTEIN, ALPHA SUBUNIT"/>
    <property type="match status" value="1"/>
</dbReference>
<organism evidence="9 10">
    <name type="scientific">Thecamonas trahens ATCC 50062</name>
    <dbReference type="NCBI Taxonomy" id="461836"/>
    <lineage>
        <taxon>Eukaryota</taxon>
        <taxon>Apusozoa</taxon>
        <taxon>Apusomonadida</taxon>
        <taxon>Apusomonadidae</taxon>
        <taxon>Thecamonas</taxon>
    </lineage>
</organism>
<reference evidence="9 10" key="1">
    <citation type="submission" date="2010-05" db="EMBL/GenBank/DDBJ databases">
        <title>The Genome Sequence of Thecamonas trahens ATCC 50062.</title>
        <authorList>
            <consortium name="The Broad Institute Genome Sequencing Platform"/>
            <person name="Russ C."/>
            <person name="Cuomo C."/>
            <person name="Shea T."/>
            <person name="Young S.K."/>
            <person name="Zeng Q."/>
            <person name="Koehrsen M."/>
            <person name="Haas B."/>
            <person name="Borodovsky M."/>
            <person name="Guigo R."/>
            <person name="Alvarado L."/>
            <person name="Berlin A."/>
            <person name="Bochicchio J."/>
            <person name="Borenstein D."/>
            <person name="Chapman S."/>
            <person name="Chen Z."/>
            <person name="Freedman E."/>
            <person name="Gellesch M."/>
            <person name="Goldberg J."/>
            <person name="Griggs A."/>
            <person name="Gujja S."/>
            <person name="Heilman E."/>
            <person name="Heiman D."/>
            <person name="Hepburn T."/>
            <person name="Howarth C."/>
            <person name="Jen D."/>
            <person name="Larson L."/>
            <person name="Mehta T."/>
            <person name="Park D."/>
            <person name="Pearson M."/>
            <person name="Roberts A."/>
            <person name="Saif S."/>
            <person name="Shenoy N."/>
            <person name="Sisk P."/>
            <person name="Stolte C."/>
            <person name="Sykes S."/>
            <person name="Thomson T."/>
            <person name="Walk T."/>
            <person name="White J."/>
            <person name="Yandava C."/>
            <person name="Burger G."/>
            <person name="Gray M.W."/>
            <person name="Holland P.W.H."/>
            <person name="King N."/>
            <person name="Lang F.B.F."/>
            <person name="Roger A.J."/>
            <person name="Ruiz-Trillo I."/>
            <person name="Lander E."/>
            <person name="Nusbaum C."/>
        </authorList>
    </citation>
    <scope>NUCLEOTIDE SEQUENCE [LARGE SCALE GENOMIC DNA]</scope>
    <source>
        <strain evidence="9 10">ATCC 50062</strain>
    </source>
</reference>
<keyword evidence="9" id="KW-0675">Receptor</keyword>
<dbReference type="Pfam" id="PF03896">
    <property type="entry name" value="TRAP_alpha"/>
    <property type="match status" value="1"/>
</dbReference>
<dbReference type="OrthoDB" id="1926781at2759"/>
<dbReference type="eggNOG" id="KOG1631">
    <property type="taxonomic scope" value="Eukaryota"/>
</dbReference>
<dbReference type="Proteomes" id="UP000054408">
    <property type="component" value="Unassembled WGS sequence"/>
</dbReference>
<name>A0A0L0D722_THETB</name>
<evidence type="ECO:0000313" key="9">
    <source>
        <dbReference type="EMBL" id="KNC48010.1"/>
    </source>
</evidence>